<name>A0A843VQF1_COLES</name>
<keyword evidence="1" id="KW-0175">Coiled coil</keyword>
<feature type="region of interest" description="Disordered" evidence="2">
    <location>
        <begin position="1"/>
        <end position="56"/>
    </location>
</feature>
<protein>
    <submittedName>
        <fullName evidence="3">Uncharacterized protein</fullName>
    </submittedName>
</protein>
<evidence type="ECO:0000256" key="1">
    <source>
        <dbReference type="SAM" id="Coils"/>
    </source>
</evidence>
<sequence length="386" mass="43493">MEGRKEIGEGSSRRKRQAGRWSSQRRAEEPPVEEEVPEVEMEEEEETAPVVNVEEERKKWAKAMKSVVWQPYLGEGDEGQPWLVQARPYFDRQSAVEFPVQDRFRRSGRSFRGLHDTTNWRERAREQIENWERKGKAVKSDATTDDAYLQAYALKYGGKVYKSARHQLDIAGEIASLRALLYSAMQDREAAQRQAAELRSELEKVRGVRASGASSSQTGEGTPSLLEARLAGAVLRAEEAQRHLEEWGERDRFRGEVQATRSERDQLRIRAEAAEARVVEMTRELATLRVQRPPGDQEEVTQLRAELLAQPTVARSLQQIVTDIGRSRSRSQSGVSISRATDASVGQYLAGSSSQRRNEEVERRRQGDGSAQSGRGGGEIPPPPAR</sequence>
<organism evidence="3 4">
    <name type="scientific">Colocasia esculenta</name>
    <name type="common">Wild taro</name>
    <name type="synonym">Arum esculentum</name>
    <dbReference type="NCBI Taxonomy" id="4460"/>
    <lineage>
        <taxon>Eukaryota</taxon>
        <taxon>Viridiplantae</taxon>
        <taxon>Streptophyta</taxon>
        <taxon>Embryophyta</taxon>
        <taxon>Tracheophyta</taxon>
        <taxon>Spermatophyta</taxon>
        <taxon>Magnoliopsida</taxon>
        <taxon>Liliopsida</taxon>
        <taxon>Araceae</taxon>
        <taxon>Aroideae</taxon>
        <taxon>Colocasieae</taxon>
        <taxon>Colocasia</taxon>
    </lineage>
</organism>
<accession>A0A843VQF1</accession>
<dbReference type="EMBL" id="NMUH01002332">
    <property type="protein sequence ID" value="MQL99331.1"/>
    <property type="molecule type" value="Genomic_DNA"/>
</dbReference>
<gene>
    <name evidence="3" type="ORF">Taro_032056</name>
</gene>
<comment type="caution">
    <text evidence="3">The sequence shown here is derived from an EMBL/GenBank/DDBJ whole genome shotgun (WGS) entry which is preliminary data.</text>
</comment>
<keyword evidence="4" id="KW-1185">Reference proteome</keyword>
<feature type="region of interest" description="Disordered" evidence="2">
    <location>
        <begin position="325"/>
        <end position="386"/>
    </location>
</feature>
<dbReference type="Proteomes" id="UP000652761">
    <property type="component" value="Unassembled WGS sequence"/>
</dbReference>
<evidence type="ECO:0000256" key="2">
    <source>
        <dbReference type="SAM" id="MobiDB-lite"/>
    </source>
</evidence>
<feature type="compositionally biased region" description="Acidic residues" evidence="2">
    <location>
        <begin position="30"/>
        <end position="47"/>
    </location>
</feature>
<feature type="compositionally biased region" description="Basic and acidic residues" evidence="2">
    <location>
        <begin position="356"/>
        <end position="367"/>
    </location>
</feature>
<feature type="coiled-coil region" evidence="1">
    <location>
        <begin position="257"/>
        <end position="291"/>
    </location>
</feature>
<reference evidence="3" key="1">
    <citation type="submission" date="2017-07" db="EMBL/GenBank/DDBJ databases">
        <title>Taro Niue Genome Assembly and Annotation.</title>
        <authorList>
            <person name="Atibalentja N."/>
            <person name="Keating K."/>
            <person name="Fields C.J."/>
        </authorList>
    </citation>
    <scope>NUCLEOTIDE SEQUENCE</scope>
    <source>
        <strain evidence="3">Niue_2</strain>
        <tissue evidence="3">Leaf</tissue>
    </source>
</reference>
<dbReference type="AlphaFoldDB" id="A0A843VQF1"/>
<evidence type="ECO:0000313" key="3">
    <source>
        <dbReference type="EMBL" id="MQL99331.1"/>
    </source>
</evidence>
<evidence type="ECO:0000313" key="4">
    <source>
        <dbReference type="Proteomes" id="UP000652761"/>
    </source>
</evidence>
<feature type="coiled-coil region" evidence="1">
    <location>
        <begin position="181"/>
        <end position="208"/>
    </location>
</feature>
<feature type="compositionally biased region" description="Basic and acidic residues" evidence="2">
    <location>
        <begin position="1"/>
        <end position="12"/>
    </location>
</feature>
<proteinExistence type="predicted"/>
<feature type="compositionally biased region" description="Low complexity" evidence="2">
    <location>
        <begin position="330"/>
        <end position="339"/>
    </location>
</feature>